<evidence type="ECO:0000313" key="3">
    <source>
        <dbReference type="Proteomes" id="UP000479190"/>
    </source>
</evidence>
<reference evidence="2 3" key="1">
    <citation type="submission" date="2020-02" db="EMBL/GenBank/DDBJ databases">
        <authorList>
            <person name="Ferguson B K."/>
        </authorList>
    </citation>
    <scope>NUCLEOTIDE SEQUENCE [LARGE SCALE GENOMIC DNA]</scope>
</reference>
<proteinExistence type="predicted"/>
<evidence type="ECO:0000313" key="2">
    <source>
        <dbReference type="EMBL" id="CAB0034096.1"/>
    </source>
</evidence>
<dbReference type="SUPFAM" id="SSF54695">
    <property type="entry name" value="POZ domain"/>
    <property type="match status" value="1"/>
</dbReference>
<dbReference type="EMBL" id="CADCXV010000732">
    <property type="protein sequence ID" value="CAB0034096.1"/>
    <property type="molecule type" value="Genomic_DNA"/>
</dbReference>
<dbReference type="InterPro" id="IPR011333">
    <property type="entry name" value="SKP1/BTB/POZ_sf"/>
</dbReference>
<dbReference type="CDD" id="cd18186">
    <property type="entry name" value="BTB_POZ_ZBTB_KLHL-like"/>
    <property type="match status" value="1"/>
</dbReference>
<dbReference type="Proteomes" id="UP000479190">
    <property type="component" value="Unassembled WGS sequence"/>
</dbReference>
<organism evidence="2 3">
    <name type="scientific">Trichogramma brassicae</name>
    <dbReference type="NCBI Taxonomy" id="86971"/>
    <lineage>
        <taxon>Eukaryota</taxon>
        <taxon>Metazoa</taxon>
        <taxon>Ecdysozoa</taxon>
        <taxon>Arthropoda</taxon>
        <taxon>Hexapoda</taxon>
        <taxon>Insecta</taxon>
        <taxon>Pterygota</taxon>
        <taxon>Neoptera</taxon>
        <taxon>Endopterygota</taxon>
        <taxon>Hymenoptera</taxon>
        <taxon>Apocrita</taxon>
        <taxon>Proctotrupomorpha</taxon>
        <taxon>Chalcidoidea</taxon>
        <taxon>Trichogrammatidae</taxon>
        <taxon>Trichogramma</taxon>
    </lineage>
</organism>
<accession>A0A6H5IC50</accession>
<keyword evidence="3" id="KW-1185">Reference proteome</keyword>
<dbReference type="OrthoDB" id="10564340at2759"/>
<sequence>MSVFLRIESRSSCRNRVPNLVNGNKSKTVLSLSVSQRGLQEILLEKSLTSALILLLKKYKLSEERLNTAIVAGGTIFPVHREILFKCSTLFENLFRKTNIRLDKEAYMQIDNIDSKTMLVMLNYMYTETLSSSMARFSYGACPQTSRMRSRTNLLCLPTRCSWYEYRPGDDFLRGGRTVFATSSTRVAYSVYQVLISTRLRLSPRRSNCFRYFVNPGGLLGVPGINFDPATIFSEEVELVSLLRPLR</sequence>
<dbReference type="PROSITE" id="PS50097">
    <property type="entry name" value="BTB"/>
    <property type="match status" value="1"/>
</dbReference>
<dbReference type="InterPro" id="IPR000210">
    <property type="entry name" value="BTB/POZ_dom"/>
</dbReference>
<dbReference type="SMART" id="SM00225">
    <property type="entry name" value="BTB"/>
    <property type="match status" value="1"/>
</dbReference>
<dbReference type="Gene3D" id="3.30.710.10">
    <property type="entry name" value="Potassium Channel Kv1.1, Chain A"/>
    <property type="match status" value="1"/>
</dbReference>
<protein>
    <recommendedName>
        <fullName evidence="1">BTB domain-containing protein</fullName>
    </recommendedName>
</protein>
<feature type="domain" description="BTB" evidence="1">
    <location>
        <begin position="66"/>
        <end position="134"/>
    </location>
</feature>
<evidence type="ECO:0000259" key="1">
    <source>
        <dbReference type="PROSITE" id="PS50097"/>
    </source>
</evidence>
<dbReference type="Pfam" id="PF00651">
    <property type="entry name" value="BTB"/>
    <property type="match status" value="1"/>
</dbReference>
<dbReference type="AlphaFoldDB" id="A0A6H5IC50"/>
<gene>
    <name evidence="2" type="ORF">TBRA_LOCUS5994</name>
</gene>
<name>A0A6H5IC50_9HYME</name>